<reference evidence="3 4" key="1">
    <citation type="submission" date="2020-07" db="EMBL/GenBank/DDBJ databases">
        <title>Novel species isolated from subtropical streams in China.</title>
        <authorList>
            <person name="Lu H."/>
        </authorList>
    </citation>
    <scope>NUCLEOTIDE SEQUENCE [LARGE SCALE GENOMIC DNA]</scope>
    <source>
        <strain evidence="3 4">LX20W</strain>
    </source>
</reference>
<keyword evidence="4" id="KW-1185">Reference proteome</keyword>
<dbReference type="InterPro" id="IPR036515">
    <property type="entry name" value="Transposase_17_sf"/>
</dbReference>
<protein>
    <submittedName>
        <fullName evidence="3">Transposase</fullName>
    </submittedName>
</protein>
<evidence type="ECO:0000259" key="2">
    <source>
        <dbReference type="SMART" id="SM01321"/>
    </source>
</evidence>
<proteinExistence type="predicted"/>
<organism evidence="3 4">
    <name type="scientific">Rugamonas brunnea</name>
    <dbReference type="NCBI Taxonomy" id="2758569"/>
    <lineage>
        <taxon>Bacteria</taxon>
        <taxon>Pseudomonadati</taxon>
        <taxon>Pseudomonadota</taxon>
        <taxon>Betaproteobacteria</taxon>
        <taxon>Burkholderiales</taxon>
        <taxon>Oxalobacteraceae</taxon>
        <taxon>Telluria group</taxon>
        <taxon>Rugamonas</taxon>
    </lineage>
</organism>
<dbReference type="RefSeq" id="WP_182160933.1">
    <property type="nucleotide sequence ID" value="NZ_JACEZT010000003.1"/>
</dbReference>
<sequence>MARLPRLIIPNQPHHIIQRGNNNQPVFQDTADYLAFLGWLRTAARNDQVAVHAYVLMPDHLHLLVTPSDEEGLGHMMQWIGRYYVPYFNQKYGRTGTLWNGRYKTSVIDADHFFMQCSRYVEGNPVRAGLAAAAADYPWSSYAHHAGQRVDPLITDHPQYWALGNTPFQREAAYIALAETALTVEQVDTIERAVLKGWPLGSDQYKRELEKKMQRQVLPAKRGRPFKKPAVEAEAATATTSPDPGT</sequence>
<dbReference type="InterPro" id="IPR002686">
    <property type="entry name" value="Transposase_17"/>
</dbReference>
<accession>A0A7W2IBD3</accession>
<dbReference type="GO" id="GO:0004803">
    <property type="term" value="F:transposase activity"/>
    <property type="evidence" value="ECO:0007669"/>
    <property type="project" value="InterPro"/>
</dbReference>
<dbReference type="PANTHER" id="PTHR34322">
    <property type="entry name" value="TRANSPOSASE, Y1_TNP DOMAIN-CONTAINING"/>
    <property type="match status" value="1"/>
</dbReference>
<dbReference type="SMART" id="SM01321">
    <property type="entry name" value="Y1_Tnp"/>
    <property type="match status" value="1"/>
</dbReference>
<feature type="domain" description="Transposase IS200-like" evidence="2">
    <location>
        <begin position="9"/>
        <end position="124"/>
    </location>
</feature>
<dbReference type="GO" id="GO:0006313">
    <property type="term" value="P:DNA transposition"/>
    <property type="evidence" value="ECO:0007669"/>
    <property type="project" value="InterPro"/>
</dbReference>
<evidence type="ECO:0000313" key="4">
    <source>
        <dbReference type="Proteomes" id="UP000534388"/>
    </source>
</evidence>
<dbReference type="AlphaFoldDB" id="A0A7W2IBD3"/>
<comment type="caution">
    <text evidence="3">The sequence shown here is derived from an EMBL/GenBank/DDBJ whole genome shotgun (WGS) entry which is preliminary data.</text>
</comment>
<dbReference type="SUPFAM" id="SSF143422">
    <property type="entry name" value="Transposase IS200-like"/>
    <property type="match status" value="1"/>
</dbReference>
<dbReference type="Pfam" id="PF01797">
    <property type="entry name" value="Y1_Tnp"/>
    <property type="match status" value="1"/>
</dbReference>
<dbReference type="PANTHER" id="PTHR34322:SF2">
    <property type="entry name" value="TRANSPOSASE IS200-LIKE DOMAIN-CONTAINING PROTEIN"/>
    <property type="match status" value="1"/>
</dbReference>
<feature type="region of interest" description="Disordered" evidence="1">
    <location>
        <begin position="213"/>
        <end position="246"/>
    </location>
</feature>
<dbReference type="Gene3D" id="3.30.70.1290">
    <property type="entry name" value="Transposase IS200-like"/>
    <property type="match status" value="1"/>
</dbReference>
<dbReference type="EMBL" id="JACEZT010000003">
    <property type="protein sequence ID" value="MBA5636822.1"/>
    <property type="molecule type" value="Genomic_DNA"/>
</dbReference>
<dbReference type="Proteomes" id="UP000534388">
    <property type="component" value="Unassembled WGS sequence"/>
</dbReference>
<gene>
    <name evidence="3" type="ORF">H3H37_07110</name>
</gene>
<dbReference type="GO" id="GO:0003677">
    <property type="term" value="F:DNA binding"/>
    <property type="evidence" value="ECO:0007669"/>
    <property type="project" value="InterPro"/>
</dbReference>
<evidence type="ECO:0000313" key="3">
    <source>
        <dbReference type="EMBL" id="MBA5636822.1"/>
    </source>
</evidence>
<evidence type="ECO:0000256" key="1">
    <source>
        <dbReference type="SAM" id="MobiDB-lite"/>
    </source>
</evidence>
<name>A0A7W2IBD3_9BURK</name>